<organism evidence="13 14">
    <name type="scientific">Schistosoma margrebowiei</name>
    <dbReference type="NCBI Taxonomy" id="48269"/>
    <lineage>
        <taxon>Eukaryota</taxon>
        <taxon>Metazoa</taxon>
        <taxon>Spiralia</taxon>
        <taxon>Lophotrochozoa</taxon>
        <taxon>Platyhelminthes</taxon>
        <taxon>Trematoda</taxon>
        <taxon>Digenea</taxon>
        <taxon>Strigeidida</taxon>
        <taxon>Schistosomatoidea</taxon>
        <taxon>Schistosomatidae</taxon>
        <taxon>Schistosoma</taxon>
    </lineage>
</organism>
<evidence type="ECO:0000256" key="6">
    <source>
        <dbReference type="ARBA" id="ARBA00023015"/>
    </source>
</evidence>
<keyword evidence="2" id="KW-0479">Metal-binding</keyword>
<keyword evidence="8" id="KW-0804">Transcription</keyword>
<dbReference type="Proteomes" id="UP000050790">
    <property type="component" value="Unassembled WGS sequence"/>
</dbReference>
<dbReference type="PANTHER" id="PTHR24379">
    <property type="entry name" value="KRAB AND ZINC FINGER DOMAIN-CONTAINING"/>
    <property type="match status" value="1"/>
</dbReference>
<dbReference type="InterPro" id="IPR013087">
    <property type="entry name" value="Znf_C2H2_type"/>
</dbReference>
<evidence type="ECO:0000256" key="2">
    <source>
        <dbReference type="ARBA" id="ARBA00022723"/>
    </source>
</evidence>
<evidence type="ECO:0000256" key="11">
    <source>
        <dbReference type="SAM" id="MobiDB-lite"/>
    </source>
</evidence>
<evidence type="ECO:0000256" key="1">
    <source>
        <dbReference type="ARBA" id="ARBA00004123"/>
    </source>
</evidence>
<dbReference type="Pfam" id="PF13894">
    <property type="entry name" value="zf-C2H2_4"/>
    <property type="match status" value="1"/>
</dbReference>
<proteinExistence type="predicted"/>
<dbReference type="PROSITE" id="PS00028">
    <property type="entry name" value="ZINC_FINGER_C2H2_1"/>
    <property type="match status" value="6"/>
</dbReference>
<keyword evidence="7" id="KW-0238">DNA-binding</keyword>
<evidence type="ECO:0000256" key="7">
    <source>
        <dbReference type="ARBA" id="ARBA00023125"/>
    </source>
</evidence>
<feature type="domain" description="C2H2-type" evidence="12">
    <location>
        <begin position="108"/>
        <end position="136"/>
    </location>
</feature>
<dbReference type="SUPFAM" id="SSF57667">
    <property type="entry name" value="beta-beta-alpha zinc fingers"/>
    <property type="match status" value="3"/>
</dbReference>
<evidence type="ECO:0000256" key="9">
    <source>
        <dbReference type="ARBA" id="ARBA00023242"/>
    </source>
</evidence>
<dbReference type="Pfam" id="PF16622">
    <property type="entry name" value="zf-C2H2_11"/>
    <property type="match status" value="1"/>
</dbReference>
<dbReference type="Pfam" id="PF00096">
    <property type="entry name" value="zf-C2H2"/>
    <property type="match status" value="2"/>
</dbReference>
<dbReference type="InterPro" id="IPR041697">
    <property type="entry name" value="Znf-C2H2_11"/>
</dbReference>
<dbReference type="GO" id="GO:0003677">
    <property type="term" value="F:DNA binding"/>
    <property type="evidence" value="ECO:0007669"/>
    <property type="project" value="UniProtKB-KW"/>
</dbReference>
<dbReference type="SMART" id="SM00355">
    <property type="entry name" value="ZnF_C2H2"/>
    <property type="match status" value="6"/>
</dbReference>
<keyword evidence="4 10" id="KW-0863">Zinc-finger</keyword>
<dbReference type="PANTHER" id="PTHR24379:SF121">
    <property type="entry name" value="C2H2-TYPE DOMAIN-CONTAINING PROTEIN"/>
    <property type="match status" value="1"/>
</dbReference>
<evidence type="ECO:0000256" key="5">
    <source>
        <dbReference type="ARBA" id="ARBA00022833"/>
    </source>
</evidence>
<evidence type="ECO:0000313" key="14">
    <source>
        <dbReference type="WBParaSite" id="SMRG1_30930.1"/>
    </source>
</evidence>
<evidence type="ECO:0000256" key="4">
    <source>
        <dbReference type="ARBA" id="ARBA00022771"/>
    </source>
</evidence>
<dbReference type="InterPro" id="IPR036236">
    <property type="entry name" value="Znf_C2H2_sf"/>
</dbReference>
<dbReference type="GO" id="GO:0008270">
    <property type="term" value="F:zinc ion binding"/>
    <property type="evidence" value="ECO:0007669"/>
    <property type="project" value="UniProtKB-KW"/>
</dbReference>
<dbReference type="Gene3D" id="3.30.160.60">
    <property type="entry name" value="Classic Zinc Finger"/>
    <property type="match status" value="4"/>
</dbReference>
<feature type="domain" description="C2H2-type" evidence="12">
    <location>
        <begin position="48"/>
        <end position="76"/>
    </location>
</feature>
<dbReference type="WBParaSite" id="SMRG1_30930.1">
    <property type="protein sequence ID" value="SMRG1_30930.1"/>
    <property type="gene ID" value="SMRG1_30930"/>
</dbReference>
<feature type="region of interest" description="Disordered" evidence="11">
    <location>
        <begin position="208"/>
        <end position="232"/>
    </location>
</feature>
<reference evidence="14" key="1">
    <citation type="submission" date="2023-11" db="UniProtKB">
        <authorList>
            <consortium name="WormBaseParasite"/>
        </authorList>
    </citation>
    <scope>IDENTIFICATION</scope>
</reference>
<evidence type="ECO:0000256" key="8">
    <source>
        <dbReference type="ARBA" id="ARBA00023163"/>
    </source>
</evidence>
<feature type="domain" description="C2H2-type" evidence="12">
    <location>
        <begin position="137"/>
        <end position="165"/>
    </location>
</feature>
<evidence type="ECO:0000313" key="13">
    <source>
        <dbReference type="Proteomes" id="UP000050790"/>
    </source>
</evidence>
<dbReference type="GO" id="GO:0005634">
    <property type="term" value="C:nucleus"/>
    <property type="evidence" value="ECO:0007669"/>
    <property type="project" value="UniProtKB-SubCell"/>
</dbReference>
<feature type="domain" description="C2H2-type" evidence="12">
    <location>
        <begin position="77"/>
        <end position="105"/>
    </location>
</feature>
<protein>
    <recommendedName>
        <fullName evidence="12">C2H2-type domain-containing protein</fullName>
    </recommendedName>
</protein>
<dbReference type="PROSITE" id="PS50157">
    <property type="entry name" value="ZINC_FINGER_C2H2_2"/>
    <property type="match status" value="4"/>
</dbReference>
<keyword evidence="5" id="KW-0862">Zinc</keyword>
<feature type="compositionally biased region" description="Polar residues" evidence="11">
    <location>
        <begin position="220"/>
        <end position="232"/>
    </location>
</feature>
<comment type="subcellular location">
    <subcellularLocation>
        <location evidence="1">Nucleus</location>
    </subcellularLocation>
</comment>
<sequence>MTLKSTHASKSMNARHAVGAFLAIWICYQSNIVEVQYYSILMNSFNDQACALCGKVVSTKHGMARHLKIVHEGLEECKCDSCGRKFTTKFALHRHIRKVHEGISELVLPCACCGKKFSAKHGLERHMRLIHESAELCICPLCNRSFSTKFAFNRHTKTVHSDSISLCSPCNMLFPSKFALLEHNLTVHNTSKVFACHECLKCFPDTESRRSHEQNDHGVGTSNMYSPTTQSS</sequence>
<evidence type="ECO:0000256" key="3">
    <source>
        <dbReference type="ARBA" id="ARBA00022737"/>
    </source>
</evidence>
<evidence type="ECO:0000259" key="12">
    <source>
        <dbReference type="PROSITE" id="PS50157"/>
    </source>
</evidence>
<keyword evidence="3" id="KW-0677">Repeat</keyword>
<evidence type="ECO:0000256" key="10">
    <source>
        <dbReference type="PROSITE-ProRule" id="PRU00042"/>
    </source>
</evidence>
<keyword evidence="9" id="KW-0539">Nucleus</keyword>
<dbReference type="AlphaFoldDB" id="A0AA84ZIV5"/>
<name>A0AA84ZIV5_9TREM</name>
<accession>A0AA84ZIV5</accession>
<keyword evidence="6" id="KW-0805">Transcription regulation</keyword>